<evidence type="ECO:0000256" key="5">
    <source>
        <dbReference type="ARBA" id="ARBA00022763"/>
    </source>
</evidence>
<evidence type="ECO:0000256" key="9">
    <source>
        <dbReference type="ARBA" id="ARBA00023125"/>
    </source>
</evidence>
<dbReference type="PANTHER" id="PTHR43152:SF3">
    <property type="entry name" value="UVRABC SYSTEM PROTEIN A"/>
    <property type="match status" value="1"/>
</dbReference>
<keyword evidence="5" id="KW-0227">DNA damage</keyword>
<evidence type="ECO:0000256" key="7">
    <source>
        <dbReference type="ARBA" id="ARBA00022840"/>
    </source>
</evidence>
<dbReference type="GO" id="GO:0004518">
    <property type="term" value="F:nuclease activity"/>
    <property type="evidence" value="ECO:0007669"/>
    <property type="project" value="UniProtKB-KW"/>
</dbReference>
<evidence type="ECO:0000256" key="4">
    <source>
        <dbReference type="ARBA" id="ARBA00022741"/>
    </source>
</evidence>
<dbReference type="PANTHER" id="PTHR43152">
    <property type="entry name" value="UVRABC SYSTEM PROTEIN A"/>
    <property type="match status" value="1"/>
</dbReference>
<name>X1TRW9_9ZZZZ</name>
<keyword evidence="7" id="KW-0067">ATP-binding</keyword>
<comment type="subcellular location">
    <subcellularLocation>
        <location evidence="1">Cytoplasm</location>
    </subcellularLocation>
</comment>
<keyword evidence="9" id="KW-0238">DNA-binding</keyword>
<sequence>TIRSADFILDLGPGAGEGGGFKVVEGNLDFILSSPVSLTAKYLRGEKCVLVPLKRRKPKGWLVILKAAEQV</sequence>
<dbReference type="AlphaFoldDB" id="X1TRW9"/>
<evidence type="ECO:0000256" key="8">
    <source>
        <dbReference type="ARBA" id="ARBA00022881"/>
    </source>
</evidence>
<organism evidence="11">
    <name type="scientific">marine sediment metagenome</name>
    <dbReference type="NCBI Taxonomy" id="412755"/>
    <lineage>
        <taxon>unclassified sequences</taxon>
        <taxon>metagenomes</taxon>
        <taxon>ecological metagenomes</taxon>
    </lineage>
</organism>
<dbReference type="GO" id="GO:0005737">
    <property type="term" value="C:cytoplasm"/>
    <property type="evidence" value="ECO:0007669"/>
    <property type="project" value="UniProtKB-SubCell"/>
</dbReference>
<dbReference type="GO" id="GO:0003677">
    <property type="term" value="F:DNA binding"/>
    <property type="evidence" value="ECO:0007669"/>
    <property type="project" value="UniProtKB-KW"/>
</dbReference>
<dbReference type="Gene3D" id="3.40.50.300">
    <property type="entry name" value="P-loop containing nucleotide triphosphate hydrolases"/>
    <property type="match status" value="1"/>
</dbReference>
<comment type="caution">
    <text evidence="11">The sequence shown here is derived from an EMBL/GenBank/DDBJ whole genome shotgun (WGS) entry which is preliminary data.</text>
</comment>
<keyword evidence="8" id="KW-0267">Excision nuclease</keyword>
<evidence type="ECO:0000256" key="2">
    <source>
        <dbReference type="ARBA" id="ARBA00022490"/>
    </source>
</evidence>
<reference evidence="11" key="1">
    <citation type="journal article" date="2014" name="Front. Microbiol.">
        <title>High frequency of phylogenetically diverse reductive dehalogenase-homologous genes in deep subseafloor sedimentary metagenomes.</title>
        <authorList>
            <person name="Kawai M."/>
            <person name="Futagami T."/>
            <person name="Toyoda A."/>
            <person name="Takaki Y."/>
            <person name="Nishi S."/>
            <person name="Hori S."/>
            <person name="Arai W."/>
            <person name="Tsubouchi T."/>
            <person name="Morono Y."/>
            <person name="Uchiyama I."/>
            <person name="Ito T."/>
            <person name="Fujiyama A."/>
            <person name="Inagaki F."/>
            <person name="Takami H."/>
        </authorList>
    </citation>
    <scope>NUCLEOTIDE SEQUENCE</scope>
    <source>
        <strain evidence="11">Expedition CK06-06</strain>
    </source>
</reference>
<accession>X1TRW9</accession>
<keyword evidence="4" id="KW-0547">Nucleotide-binding</keyword>
<feature type="non-terminal residue" evidence="11">
    <location>
        <position position="1"/>
    </location>
</feature>
<proteinExistence type="predicted"/>
<evidence type="ECO:0000313" key="11">
    <source>
        <dbReference type="EMBL" id="GAJ07979.1"/>
    </source>
</evidence>
<dbReference type="EMBL" id="BARW01025384">
    <property type="protein sequence ID" value="GAJ07979.1"/>
    <property type="molecule type" value="Genomic_DNA"/>
</dbReference>
<dbReference type="GO" id="GO:0005524">
    <property type="term" value="F:ATP binding"/>
    <property type="evidence" value="ECO:0007669"/>
    <property type="project" value="UniProtKB-KW"/>
</dbReference>
<evidence type="ECO:0000256" key="3">
    <source>
        <dbReference type="ARBA" id="ARBA00022737"/>
    </source>
</evidence>
<evidence type="ECO:0000256" key="10">
    <source>
        <dbReference type="ARBA" id="ARBA00023204"/>
    </source>
</evidence>
<dbReference type="GO" id="GO:0006281">
    <property type="term" value="P:DNA repair"/>
    <property type="evidence" value="ECO:0007669"/>
    <property type="project" value="UniProtKB-KW"/>
</dbReference>
<evidence type="ECO:0000256" key="1">
    <source>
        <dbReference type="ARBA" id="ARBA00004496"/>
    </source>
</evidence>
<keyword evidence="10" id="KW-0234">DNA repair</keyword>
<protein>
    <submittedName>
        <fullName evidence="11">Uncharacterized protein</fullName>
    </submittedName>
</protein>
<keyword evidence="2" id="KW-0963">Cytoplasm</keyword>
<evidence type="ECO:0000256" key="6">
    <source>
        <dbReference type="ARBA" id="ARBA00022769"/>
    </source>
</evidence>
<keyword evidence="6" id="KW-0228">DNA excision</keyword>
<keyword evidence="3" id="KW-0677">Repeat</keyword>
<dbReference type="InterPro" id="IPR027417">
    <property type="entry name" value="P-loop_NTPase"/>
</dbReference>
<gene>
    <name evidence="11" type="ORF">S12H4_41619</name>
</gene>